<dbReference type="SUPFAM" id="SSF53756">
    <property type="entry name" value="UDP-Glycosyltransferase/glycogen phosphorylase"/>
    <property type="match status" value="1"/>
</dbReference>
<dbReference type="Gene3D" id="3.40.50.12580">
    <property type="match status" value="1"/>
</dbReference>
<protein>
    <submittedName>
        <fullName evidence="7">CDP-glycerol glycerophosphotransferase family protein</fullName>
    </submittedName>
</protein>
<accession>A0ABW2H8X1</accession>
<dbReference type="PANTHER" id="PTHR37316">
    <property type="entry name" value="TEICHOIC ACID GLYCEROL-PHOSPHATE PRIMASE"/>
    <property type="match status" value="1"/>
</dbReference>
<keyword evidence="3" id="KW-1003">Cell membrane</keyword>
<evidence type="ECO:0000313" key="8">
    <source>
        <dbReference type="Proteomes" id="UP001596507"/>
    </source>
</evidence>
<comment type="caution">
    <text evidence="7">The sequence shown here is derived from an EMBL/GenBank/DDBJ whole genome shotgun (WGS) entry which is preliminary data.</text>
</comment>
<evidence type="ECO:0000256" key="6">
    <source>
        <dbReference type="ARBA" id="ARBA00023136"/>
    </source>
</evidence>
<comment type="similarity">
    <text evidence="2">Belongs to the CDP-glycerol glycerophosphotransferase family.</text>
</comment>
<gene>
    <name evidence="7" type="ORF">ACFQRL_02325</name>
</gene>
<evidence type="ECO:0000256" key="3">
    <source>
        <dbReference type="ARBA" id="ARBA00022475"/>
    </source>
</evidence>
<dbReference type="Pfam" id="PF04464">
    <property type="entry name" value="Glyphos_transf"/>
    <property type="match status" value="1"/>
</dbReference>
<dbReference type="InterPro" id="IPR051612">
    <property type="entry name" value="Teichoic_Acid_Biosynth"/>
</dbReference>
<comment type="subcellular location">
    <subcellularLocation>
        <location evidence="1">Cell membrane</location>
        <topology evidence="1">Peripheral membrane protein</topology>
    </subcellularLocation>
</comment>
<keyword evidence="6" id="KW-0472">Membrane</keyword>
<name>A0ABW2H8X1_9MICO</name>
<proteinExistence type="inferred from homology"/>
<evidence type="ECO:0000313" key="7">
    <source>
        <dbReference type="EMBL" id="MFC7267792.1"/>
    </source>
</evidence>
<dbReference type="InterPro" id="IPR043149">
    <property type="entry name" value="TagF_N"/>
</dbReference>
<dbReference type="InterPro" id="IPR043148">
    <property type="entry name" value="TagF_C"/>
</dbReference>
<dbReference type="InterPro" id="IPR007554">
    <property type="entry name" value="Glycerophosphate_synth"/>
</dbReference>
<reference evidence="8" key="1">
    <citation type="journal article" date="2019" name="Int. J. Syst. Evol. Microbiol.">
        <title>The Global Catalogue of Microorganisms (GCM) 10K type strain sequencing project: providing services to taxonomists for standard genome sequencing and annotation.</title>
        <authorList>
            <consortium name="The Broad Institute Genomics Platform"/>
            <consortium name="The Broad Institute Genome Sequencing Center for Infectious Disease"/>
            <person name="Wu L."/>
            <person name="Ma J."/>
        </authorList>
    </citation>
    <scope>NUCLEOTIDE SEQUENCE [LARGE SCALE GENOMIC DNA]</scope>
    <source>
        <strain evidence="8">CGMCC 1.15772</strain>
    </source>
</reference>
<keyword evidence="5" id="KW-0777">Teichoic acid biosynthesis</keyword>
<dbReference type="PANTHER" id="PTHR37316:SF2">
    <property type="entry name" value="TEICHOIC ACID RIBITOL-PHOSPHATE POLYMERASE TARK"/>
    <property type="match status" value="1"/>
</dbReference>
<keyword evidence="8" id="KW-1185">Reference proteome</keyword>
<evidence type="ECO:0000256" key="4">
    <source>
        <dbReference type="ARBA" id="ARBA00022679"/>
    </source>
</evidence>
<dbReference type="RefSeq" id="WP_262872721.1">
    <property type="nucleotide sequence ID" value="NZ_BAABKW010000018.1"/>
</dbReference>
<dbReference type="Proteomes" id="UP001596507">
    <property type="component" value="Unassembled WGS sequence"/>
</dbReference>
<evidence type="ECO:0000256" key="2">
    <source>
        <dbReference type="ARBA" id="ARBA00010488"/>
    </source>
</evidence>
<organism evidence="7 8">
    <name type="scientific">Microbacterium fluvii</name>
    <dbReference type="NCBI Taxonomy" id="415215"/>
    <lineage>
        <taxon>Bacteria</taxon>
        <taxon>Bacillati</taxon>
        <taxon>Actinomycetota</taxon>
        <taxon>Actinomycetes</taxon>
        <taxon>Micrococcales</taxon>
        <taxon>Microbacteriaceae</taxon>
        <taxon>Microbacterium</taxon>
    </lineage>
</organism>
<dbReference type="EMBL" id="JBHTBE010000001">
    <property type="protein sequence ID" value="MFC7267792.1"/>
    <property type="molecule type" value="Genomic_DNA"/>
</dbReference>
<dbReference type="Gene3D" id="3.40.50.11820">
    <property type="match status" value="1"/>
</dbReference>
<evidence type="ECO:0000256" key="1">
    <source>
        <dbReference type="ARBA" id="ARBA00004202"/>
    </source>
</evidence>
<keyword evidence="4" id="KW-0808">Transferase</keyword>
<sequence length="578" mass="64949">MPADPPRSVRRAAQASPGSQALDASSAAVHQVLDVVEIAWDRIHLTIRLRLTAADAAEPADVAFALTDGMRRFDVTSSDEGDGVFALRINVTTFADRAAVPDGTWRIRAYAHGAPGPIASYDGGALEELDRQSRVFLHDKNRAAMTVSFGVDENSDDRSRLDLLIHTYHLRRSAPSAKGRSVMARARRMLIGSGARQAYVRTVYRLASRLVGPKPGRILFASDQQPAMEGNLRRVHERMVERGLDTRFDLRFSFRLPATTGWLTTTRIVYLMATSGTILLDDYFGLLNTITVDPRTRVIQVWHAGSGFKSVGYSRFGATDSPGLRQPHRQYTYAISGSEHLRSVYAEAFGIEEEAVIPTGLPRIDWFLDEQRTAAFTADFFAQHPHLRGKRIILFAPTFRGSSYHTAYYDYSLIDFDALYAALPADTVVLFRMHHFIKEPLPIPEEYRDRFFDFTRFDDGLGLLHVTDLLITDYSSIIYEFALLDRPMLFFAPDKTIYAATRGFHRDYEQTAPGRVCETFDEVVEAIRAGDFERSKLARFRAENFDRIDTGAADRVIDRLILDNDREGRSDQVAGDGG</sequence>
<evidence type="ECO:0000256" key="5">
    <source>
        <dbReference type="ARBA" id="ARBA00022944"/>
    </source>
</evidence>